<dbReference type="PANTHER" id="PTHR33376:SF4">
    <property type="entry name" value="SIALIC ACID-BINDING PERIPLASMIC PROTEIN SIAP"/>
    <property type="match status" value="1"/>
</dbReference>
<reference evidence="4" key="1">
    <citation type="submission" date="2017-12" db="EMBL/GenBank/DDBJ databases">
        <title>Draft genome sequence of Telmatospirillum siberiense 26-4b1T, an acidotolerant peatland alphaproteobacterium potentially involved in sulfur cycling.</title>
        <authorList>
            <person name="Hausmann B."/>
            <person name="Pjevac P."/>
            <person name="Schreck K."/>
            <person name="Herbold C.W."/>
            <person name="Daims H."/>
            <person name="Wagner M."/>
            <person name="Pester M."/>
            <person name="Loy A."/>
        </authorList>
    </citation>
    <scope>NUCLEOTIDE SEQUENCE [LARGE SCALE GENOMIC DNA]</scope>
    <source>
        <strain evidence="4">26-4b1</strain>
    </source>
</reference>
<keyword evidence="1 2" id="KW-0732">Signal</keyword>
<dbReference type="OrthoDB" id="7375081at2"/>
<dbReference type="AlphaFoldDB" id="A0A2N3PWT0"/>
<dbReference type="Pfam" id="PF03480">
    <property type="entry name" value="DctP"/>
    <property type="match status" value="1"/>
</dbReference>
<feature type="signal peptide" evidence="2">
    <location>
        <begin position="1"/>
        <end position="23"/>
    </location>
</feature>
<dbReference type="SUPFAM" id="SSF53850">
    <property type="entry name" value="Periplasmic binding protein-like II"/>
    <property type="match status" value="1"/>
</dbReference>
<dbReference type="RefSeq" id="WP_101250393.1">
    <property type="nucleotide sequence ID" value="NZ_PIUM01000008.1"/>
</dbReference>
<keyword evidence="4" id="KW-1185">Reference proteome</keyword>
<dbReference type="InterPro" id="IPR038404">
    <property type="entry name" value="TRAP_DctP_sf"/>
</dbReference>
<dbReference type="GO" id="GO:0055085">
    <property type="term" value="P:transmembrane transport"/>
    <property type="evidence" value="ECO:0007669"/>
    <property type="project" value="InterPro"/>
</dbReference>
<dbReference type="PANTHER" id="PTHR33376">
    <property type="match status" value="1"/>
</dbReference>
<protein>
    <recommendedName>
        <fullName evidence="5">ABC transporter substrate-binding protein</fullName>
    </recommendedName>
</protein>
<proteinExistence type="predicted"/>
<sequence length="324" mass="35942">MRPRLVSLVTLCCGLSLSIPAGGSETLIFAHLYSETSVQHQVLLAAGRDLARRSGDQVRLEIKPRGQMGDQDSRIMEAIAFGQADMTFAGGPFLARDYAPMGVISAPFVFRDFTHWQHFRASPLARQLADDYEKASGMTLLGFYYNGLRHLNSKQPVRHPEDLIGLKVRVPNAPIYLQLFRALGAMPVPTSYEHAYEALKQGTADAEENPITTIEDGKFFDVAPFVSLTGHILDTGVILIAGKRLASLTENQRALVREIFGQVADQLTEQVHDRETDALEKRQRIEGRVIPFDRDALARKAASIVQGSDLAWSGKLYNRVQKIP</sequence>
<gene>
    <name evidence="3" type="ORF">CWS72_09730</name>
</gene>
<name>A0A2N3PWT0_9PROT</name>
<accession>A0A2N3PWT0</accession>
<organism evidence="3 4">
    <name type="scientific">Telmatospirillum siberiense</name>
    <dbReference type="NCBI Taxonomy" id="382514"/>
    <lineage>
        <taxon>Bacteria</taxon>
        <taxon>Pseudomonadati</taxon>
        <taxon>Pseudomonadota</taxon>
        <taxon>Alphaproteobacteria</taxon>
        <taxon>Rhodospirillales</taxon>
        <taxon>Rhodospirillaceae</taxon>
        <taxon>Telmatospirillum</taxon>
    </lineage>
</organism>
<dbReference type="EMBL" id="PIUM01000008">
    <property type="protein sequence ID" value="PKU24850.1"/>
    <property type="molecule type" value="Genomic_DNA"/>
</dbReference>
<evidence type="ECO:0000256" key="2">
    <source>
        <dbReference type="SAM" id="SignalP"/>
    </source>
</evidence>
<comment type="caution">
    <text evidence="3">The sequence shown here is derived from an EMBL/GenBank/DDBJ whole genome shotgun (WGS) entry which is preliminary data.</text>
</comment>
<dbReference type="InterPro" id="IPR018389">
    <property type="entry name" value="DctP_fam"/>
</dbReference>
<evidence type="ECO:0008006" key="5">
    <source>
        <dbReference type="Google" id="ProtNLM"/>
    </source>
</evidence>
<evidence type="ECO:0000313" key="4">
    <source>
        <dbReference type="Proteomes" id="UP000233293"/>
    </source>
</evidence>
<evidence type="ECO:0000313" key="3">
    <source>
        <dbReference type="EMBL" id="PKU24850.1"/>
    </source>
</evidence>
<dbReference type="Gene3D" id="3.40.190.170">
    <property type="entry name" value="Bacterial extracellular solute-binding protein, family 7"/>
    <property type="match status" value="1"/>
</dbReference>
<dbReference type="Proteomes" id="UP000233293">
    <property type="component" value="Unassembled WGS sequence"/>
</dbReference>
<evidence type="ECO:0000256" key="1">
    <source>
        <dbReference type="ARBA" id="ARBA00022729"/>
    </source>
</evidence>
<dbReference type="NCBIfam" id="NF037995">
    <property type="entry name" value="TRAP_S1"/>
    <property type="match status" value="1"/>
</dbReference>
<feature type="chain" id="PRO_5014678305" description="ABC transporter substrate-binding protein" evidence="2">
    <location>
        <begin position="24"/>
        <end position="324"/>
    </location>
</feature>